<protein>
    <recommendedName>
        <fullName evidence="4">Ubiquitin-like protease family profile domain-containing protein</fullName>
    </recommendedName>
</protein>
<dbReference type="SUPFAM" id="SSF54001">
    <property type="entry name" value="Cysteine proteinases"/>
    <property type="match status" value="1"/>
</dbReference>
<evidence type="ECO:0000313" key="5">
    <source>
        <dbReference type="EMBL" id="KAK4187024.1"/>
    </source>
</evidence>
<accession>A0AAN6WRW0</accession>
<feature type="non-terminal residue" evidence="5">
    <location>
        <position position="1"/>
    </location>
</feature>
<organism evidence="5 6">
    <name type="scientific">Podospora australis</name>
    <dbReference type="NCBI Taxonomy" id="1536484"/>
    <lineage>
        <taxon>Eukaryota</taxon>
        <taxon>Fungi</taxon>
        <taxon>Dikarya</taxon>
        <taxon>Ascomycota</taxon>
        <taxon>Pezizomycotina</taxon>
        <taxon>Sordariomycetes</taxon>
        <taxon>Sordariomycetidae</taxon>
        <taxon>Sordariales</taxon>
        <taxon>Podosporaceae</taxon>
        <taxon>Podospora</taxon>
    </lineage>
</organism>
<evidence type="ECO:0000259" key="4">
    <source>
        <dbReference type="Pfam" id="PF02902"/>
    </source>
</evidence>
<evidence type="ECO:0000256" key="1">
    <source>
        <dbReference type="ARBA" id="ARBA00005234"/>
    </source>
</evidence>
<dbReference type="InterPro" id="IPR038765">
    <property type="entry name" value="Papain-like_cys_pep_sf"/>
</dbReference>
<reference evidence="5" key="2">
    <citation type="submission" date="2023-05" db="EMBL/GenBank/DDBJ databases">
        <authorList>
            <consortium name="Lawrence Berkeley National Laboratory"/>
            <person name="Steindorff A."/>
            <person name="Hensen N."/>
            <person name="Bonometti L."/>
            <person name="Westerberg I."/>
            <person name="Brannstrom I.O."/>
            <person name="Guillou S."/>
            <person name="Cros-Aarteil S."/>
            <person name="Calhoun S."/>
            <person name="Haridas S."/>
            <person name="Kuo A."/>
            <person name="Mondo S."/>
            <person name="Pangilinan J."/>
            <person name="Riley R."/>
            <person name="Labutti K."/>
            <person name="Andreopoulos B."/>
            <person name="Lipzen A."/>
            <person name="Chen C."/>
            <person name="Yanf M."/>
            <person name="Daum C."/>
            <person name="Ng V."/>
            <person name="Clum A."/>
            <person name="Ohm R."/>
            <person name="Martin F."/>
            <person name="Silar P."/>
            <person name="Natvig D."/>
            <person name="Lalanne C."/>
            <person name="Gautier V."/>
            <person name="Ament-Velasquez S.L."/>
            <person name="Kruys A."/>
            <person name="Hutchinson M.I."/>
            <person name="Powell A.J."/>
            <person name="Barry K."/>
            <person name="Miller A.N."/>
            <person name="Grigoriev I.V."/>
            <person name="Debuchy R."/>
            <person name="Gladieux P."/>
            <person name="Thoren M.H."/>
            <person name="Johannesson H."/>
        </authorList>
    </citation>
    <scope>NUCLEOTIDE SEQUENCE</scope>
    <source>
        <strain evidence="5">PSN309</strain>
    </source>
</reference>
<feature type="domain" description="Ubiquitin-like protease family profile" evidence="4">
    <location>
        <begin position="224"/>
        <end position="309"/>
    </location>
</feature>
<dbReference type="GO" id="GO:0008234">
    <property type="term" value="F:cysteine-type peptidase activity"/>
    <property type="evidence" value="ECO:0007669"/>
    <property type="project" value="InterPro"/>
</dbReference>
<keyword evidence="2" id="KW-0645">Protease</keyword>
<keyword evidence="6" id="KW-1185">Reference proteome</keyword>
<keyword evidence="3" id="KW-0378">Hydrolase</keyword>
<comment type="similarity">
    <text evidence="1">Belongs to the peptidase C48 family.</text>
</comment>
<proteinExistence type="inferred from homology"/>
<evidence type="ECO:0000256" key="3">
    <source>
        <dbReference type="ARBA" id="ARBA00022801"/>
    </source>
</evidence>
<sequence length="339" mass="38685">SRQAYHDSFGGFPTPSEAAEFRLPSYQDLKWFPETSEWDDLHDVYLSGKNIDDDSEHTDDAHRVLLGDLYARVAYPSIEVDDWVSSDRGEPSYRTLQSLIYCKNGLYDARHGNHLVAESVVYMTQRLLAWAMKMEVQVKPGELPRRVARLGTIDDGKWWVANVEYMLRVTPQGAERGGVTADLGKGAVFDALYKDDNSYLGDEQRFRRALVSIHVVYFANPHNHYAVIALHKPPKVRKWQAYYMDSMSSGHTQRGRAAFNELDKWLKRQASDLAPRGGFDRIIVGTIPPQSDAWSCGLMVIANALAFVRFESLGWNHSWPVDIRDRVVQSFHYIMGLKV</sequence>
<gene>
    <name evidence="5" type="ORF">QBC35DRAFT_343544</name>
</gene>
<comment type="caution">
    <text evidence="5">The sequence shown here is derived from an EMBL/GenBank/DDBJ whole genome shotgun (WGS) entry which is preliminary data.</text>
</comment>
<feature type="non-terminal residue" evidence="5">
    <location>
        <position position="339"/>
    </location>
</feature>
<evidence type="ECO:0000256" key="2">
    <source>
        <dbReference type="ARBA" id="ARBA00022670"/>
    </source>
</evidence>
<dbReference type="Pfam" id="PF02902">
    <property type="entry name" value="Peptidase_C48"/>
    <property type="match status" value="1"/>
</dbReference>
<dbReference type="Gene3D" id="3.40.395.10">
    <property type="entry name" value="Adenoviral Proteinase, Chain A"/>
    <property type="match status" value="1"/>
</dbReference>
<evidence type="ECO:0000313" key="6">
    <source>
        <dbReference type="Proteomes" id="UP001302126"/>
    </source>
</evidence>
<dbReference type="InterPro" id="IPR003653">
    <property type="entry name" value="Peptidase_C48_C"/>
</dbReference>
<dbReference type="AlphaFoldDB" id="A0AAN6WRW0"/>
<reference evidence="5" key="1">
    <citation type="journal article" date="2023" name="Mol. Phylogenet. Evol.">
        <title>Genome-scale phylogeny and comparative genomics of the fungal order Sordariales.</title>
        <authorList>
            <person name="Hensen N."/>
            <person name="Bonometti L."/>
            <person name="Westerberg I."/>
            <person name="Brannstrom I.O."/>
            <person name="Guillou S."/>
            <person name="Cros-Aarteil S."/>
            <person name="Calhoun S."/>
            <person name="Haridas S."/>
            <person name="Kuo A."/>
            <person name="Mondo S."/>
            <person name="Pangilinan J."/>
            <person name="Riley R."/>
            <person name="LaButti K."/>
            <person name="Andreopoulos B."/>
            <person name="Lipzen A."/>
            <person name="Chen C."/>
            <person name="Yan M."/>
            <person name="Daum C."/>
            <person name="Ng V."/>
            <person name="Clum A."/>
            <person name="Steindorff A."/>
            <person name="Ohm R.A."/>
            <person name="Martin F."/>
            <person name="Silar P."/>
            <person name="Natvig D.O."/>
            <person name="Lalanne C."/>
            <person name="Gautier V."/>
            <person name="Ament-Velasquez S.L."/>
            <person name="Kruys A."/>
            <person name="Hutchinson M.I."/>
            <person name="Powell A.J."/>
            <person name="Barry K."/>
            <person name="Miller A.N."/>
            <person name="Grigoriev I.V."/>
            <person name="Debuchy R."/>
            <person name="Gladieux P."/>
            <person name="Hiltunen Thoren M."/>
            <person name="Johannesson H."/>
        </authorList>
    </citation>
    <scope>NUCLEOTIDE SEQUENCE</scope>
    <source>
        <strain evidence="5">PSN309</strain>
    </source>
</reference>
<name>A0AAN6WRW0_9PEZI</name>
<dbReference type="Proteomes" id="UP001302126">
    <property type="component" value="Unassembled WGS sequence"/>
</dbReference>
<dbReference type="EMBL" id="MU864411">
    <property type="protein sequence ID" value="KAK4187024.1"/>
    <property type="molecule type" value="Genomic_DNA"/>
</dbReference>
<dbReference type="GO" id="GO:0019783">
    <property type="term" value="F:ubiquitin-like protein peptidase activity"/>
    <property type="evidence" value="ECO:0007669"/>
    <property type="project" value="UniProtKB-ARBA"/>
</dbReference>
<dbReference type="GO" id="GO:0006508">
    <property type="term" value="P:proteolysis"/>
    <property type="evidence" value="ECO:0007669"/>
    <property type="project" value="UniProtKB-KW"/>
</dbReference>